<comment type="caution">
    <text evidence="1">The sequence shown here is derived from an EMBL/GenBank/DDBJ whole genome shotgun (WGS) entry which is preliminary data.</text>
</comment>
<dbReference type="Proteomes" id="UP000322530">
    <property type="component" value="Unassembled WGS sequence"/>
</dbReference>
<name>A0A5A5TL87_9CHLR</name>
<evidence type="ECO:0000313" key="1">
    <source>
        <dbReference type="EMBL" id="GCF11724.1"/>
    </source>
</evidence>
<organism evidence="1 2">
    <name type="scientific">Dictyobacter arantiisoli</name>
    <dbReference type="NCBI Taxonomy" id="2014874"/>
    <lineage>
        <taxon>Bacteria</taxon>
        <taxon>Bacillati</taxon>
        <taxon>Chloroflexota</taxon>
        <taxon>Ktedonobacteria</taxon>
        <taxon>Ktedonobacterales</taxon>
        <taxon>Dictyobacteraceae</taxon>
        <taxon>Dictyobacter</taxon>
    </lineage>
</organism>
<dbReference type="AlphaFoldDB" id="A0A5A5TL87"/>
<sequence>MLREHHGNIHCYDVPSLPRTNNDLEQCFGAVCHHERRATGRRGAVPGLVVRGSVRVVATLATRFCCFTPVSCCKAEGQGNDTQGDGLQ</sequence>
<gene>
    <name evidence="1" type="ORF">KDI_52880</name>
</gene>
<evidence type="ECO:0000313" key="2">
    <source>
        <dbReference type="Proteomes" id="UP000322530"/>
    </source>
</evidence>
<keyword evidence="2" id="KW-1185">Reference proteome</keyword>
<proteinExistence type="predicted"/>
<reference evidence="1 2" key="1">
    <citation type="submission" date="2019-01" db="EMBL/GenBank/DDBJ databases">
        <title>Draft genome sequence of Dictyobacter sp. Uno17.</title>
        <authorList>
            <person name="Wang C.M."/>
            <person name="Zheng Y."/>
            <person name="Sakai Y."/>
            <person name="Abe K."/>
            <person name="Yokota A."/>
            <person name="Yabe S."/>
        </authorList>
    </citation>
    <scope>NUCLEOTIDE SEQUENCE [LARGE SCALE GENOMIC DNA]</scope>
    <source>
        <strain evidence="1 2">Uno17</strain>
    </source>
</reference>
<dbReference type="EMBL" id="BIXY01000137">
    <property type="protein sequence ID" value="GCF11724.1"/>
    <property type="molecule type" value="Genomic_DNA"/>
</dbReference>
<protein>
    <submittedName>
        <fullName evidence="1">Uncharacterized protein</fullName>
    </submittedName>
</protein>
<accession>A0A5A5TL87</accession>